<reference evidence="7" key="1">
    <citation type="submission" date="2018-02" db="EMBL/GenBank/DDBJ databases">
        <authorList>
            <person name="Cohen D.B."/>
            <person name="Kent A.D."/>
        </authorList>
    </citation>
    <scope>NUCLEOTIDE SEQUENCE</scope>
</reference>
<evidence type="ECO:0000256" key="5">
    <source>
        <dbReference type="ARBA" id="ARBA00038515"/>
    </source>
</evidence>
<evidence type="ECO:0000256" key="2">
    <source>
        <dbReference type="ARBA" id="ARBA00022525"/>
    </source>
</evidence>
<dbReference type="Gene3D" id="3.30.430.20">
    <property type="entry name" value="Gnk2 domain, C-X8-C-X2-C motif"/>
    <property type="match status" value="1"/>
</dbReference>
<keyword evidence="3" id="KW-0732">Signal</keyword>
<dbReference type="CDD" id="cd23509">
    <property type="entry name" value="Gnk2-like"/>
    <property type="match status" value="1"/>
</dbReference>
<dbReference type="InterPro" id="IPR050581">
    <property type="entry name" value="CRR_secretory_protein"/>
</dbReference>
<organism evidence="7">
    <name type="scientific">Fagus sylvatica</name>
    <name type="common">Beechnut</name>
    <dbReference type="NCBI Taxonomy" id="28930"/>
    <lineage>
        <taxon>Eukaryota</taxon>
        <taxon>Viridiplantae</taxon>
        <taxon>Streptophyta</taxon>
        <taxon>Embryophyta</taxon>
        <taxon>Tracheophyta</taxon>
        <taxon>Spermatophyta</taxon>
        <taxon>Magnoliopsida</taxon>
        <taxon>eudicotyledons</taxon>
        <taxon>Gunneridae</taxon>
        <taxon>Pentapetalae</taxon>
        <taxon>rosids</taxon>
        <taxon>fabids</taxon>
        <taxon>Fagales</taxon>
        <taxon>Fagaceae</taxon>
        <taxon>Fagus</taxon>
    </lineage>
</organism>
<comment type="similarity">
    <text evidence="5">Belongs to the cysteine-rich repeat secretory protein family.</text>
</comment>
<gene>
    <name evidence="7" type="ORF">FSB_LOCUS3500</name>
</gene>
<keyword evidence="4" id="KW-0677">Repeat</keyword>
<sequence length="119" mass="12904">MTIACYATHSATYLASMKIVLVFIMWNTNNVSAKVTQFMQDLRTLLDRNKGQAAAGGSLRKFAAGNAAAPNFQTLYALMQCTPDLSEQDCSDCLDWAMGIFRNVVMASKAGELSDPAVI</sequence>
<comment type="subcellular location">
    <subcellularLocation>
        <location evidence="1">Secreted</location>
    </subcellularLocation>
</comment>
<evidence type="ECO:0000256" key="1">
    <source>
        <dbReference type="ARBA" id="ARBA00004613"/>
    </source>
</evidence>
<keyword evidence="2" id="KW-0964">Secreted</keyword>
<evidence type="ECO:0000256" key="3">
    <source>
        <dbReference type="ARBA" id="ARBA00022729"/>
    </source>
</evidence>
<evidence type="ECO:0000259" key="6">
    <source>
        <dbReference type="PROSITE" id="PS51473"/>
    </source>
</evidence>
<dbReference type="PANTHER" id="PTHR32411">
    <property type="entry name" value="CYSTEINE-RICH REPEAT SECRETORY PROTEIN 38-RELATED"/>
    <property type="match status" value="1"/>
</dbReference>
<evidence type="ECO:0000256" key="4">
    <source>
        <dbReference type="ARBA" id="ARBA00022737"/>
    </source>
</evidence>
<dbReference type="Pfam" id="PF01657">
    <property type="entry name" value="Stress-antifung"/>
    <property type="match status" value="1"/>
</dbReference>
<protein>
    <recommendedName>
        <fullName evidence="6">Gnk2-homologous domain-containing protein</fullName>
    </recommendedName>
</protein>
<accession>A0A2N9ELF1</accession>
<name>A0A2N9ELF1_FAGSY</name>
<dbReference type="InterPro" id="IPR038408">
    <property type="entry name" value="GNK2_sf"/>
</dbReference>
<proteinExistence type="inferred from homology"/>
<evidence type="ECO:0000313" key="7">
    <source>
        <dbReference type="EMBL" id="SPC75618.1"/>
    </source>
</evidence>
<dbReference type="EMBL" id="OIVN01000170">
    <property type="protein sequence ID" value="SPC75618.1"/>
    <property type="molecule type" value="Genomic_DNA"/>
</dbReference>
<dbReference type="GO" id="GO:0005576">
    <property type="term" value="C:extracellular region"/>
    <property type="evidence" value="ECO:0007669"/>
    <property type="project" value="UniProtKB-SubCell"/>
</dbReference>
<dbReference type="PROSITE" id="PS51473">
    <property type="entry name" value="GNK2"/>
    <property type="match status" value="1"/>
</dbReference>
<feature type="domain" description="Gnk2-homologous" evidence="6">
    <location>
        <begin position="19"/>
        <end position="119"/>
    </location>
</feature>
<dbReference type="AlphaFoldDB" id="A0A2N9ELF1"/>
<dbReference type="InterPro" id="IPR002902">
    <property type="entry name" value="GNK2"/>
</dbReference>